<dbReference type="EMBL" id="CAJNOR010004592">
    <property type="protein sequence ID" value="CAF1514313.1"/>
    <property type="molecule type" value="Genomic_DNA"/>
</dbReference>
<proteinExistence type="predicted"/>
<protein>
    <submittedName>
        <fullName evidence="4">Uncharacterized protein</fullName>
    </submittedName>
</protein>
<name>A0A815UCD6_ADIRI</name>
<dbReference type="Gene3D" id="3.80.10.10">
    <property type="entry name" value="Ribonuclease Inhibitor"/>
    <property type="match status" value="1"/>
</dbReference>
<feature type="signal peptide" evidence="3">
    <location>
        <begin position="1"/>
        <end position="18"/>
    </location>
</feature>
<dbReference type="AlphaFoldDB" id="A0A815UCD6"/>
<gene>
    <name evidence="4" type="ORF">XAT740_LOCUS40404</name>
</gene>
<evidence type="ECO:0000313" key="5">
    <source>
        <dbReference type="Proteomes" id="UP000663828"/>
    </source>
</evidence>
<comment type="caution">
    <text evidence="4">The sequence shown here is derived from an EMBL/GenBank/DDBJ whole genome shotgun (WGS) entry which is preliminary data.</text>
</comment>
<organism evidence="4 5">
    <name type="scientific">Adineta ricciae</name>
    <name type="common">Rotifer</name>
    <dbReference type="NCBI Taxonomy" id="249248"/>
    <lineage>
        <taxon>Eukaryota</taxon>
        <taxon>Metazoa</taxon>
        <taxon>Spiralia</taxon>
        <taxon>Gnathifera</taxon>
        <taxon>Rotifera</taxon>
        <taxon>Eurotatoria</taxon>
        <taxon>Bdelloidea</taxon>
        <taxon>Adinetida</taxon>
        <taxon>Adinetidae</taxon>
        <taxon>Adineta</taxon>
    </lineage>
</organism>
<evidence type="ECO:0000313" key="4">
    <source>
        <dbReference type="EMBL" id="CAF1514313.1"/>
    </source>
</evidence>
<evidence type="ECO:0000256" key="1">
    <source>
        <dbReference type="SAM" id="MobiDB-lite"/>
    </source>
</evidence>
<evidence type="ECO:0000256" key="3">
    <source>
        <dbReference type="SAM" id="SignalP"/>
    </source>
</evidence>
<keyword evidence="5" id="KW-1185">Reference proteome</keyword>
<dbReference type="Proteomes" id="UP000663828">
    <property type="component" value="Unassembled WGS sequence"/>
</dbReference>
<reference evidence="4" key="1">
    <citation type="submission" date="2021-02" db="EMBL/GenBank/DDBJ databases">
        <authorList>
            <person name="Nowell W R."/>
        </authorList>
    </citation>
    <scope>NUCLEOTIDE SEQUENCE</scope>
</reference>
<sequence>MLRSVLLSLVLLISLTSSTSIIRRKLSRRQADSPYCHAIDGFDCKCSFYRVTCTNDRSFNLPLTISDAEKHKYQTVELVISAAQNIQVDDQSFAPVKELYKEDADNVEFRLKFEGYTDLRISSPGFLNRVFPDSLPSNARKHVALQIYNSEVPPHDDPHLFQNLQADSLELYALYPFHGTFQQMFEGANIKFLHLSGGDIRSDPSQSFTGNIQRLELAKQADKLSVQNFPPYPTHEMIINAYYISEFNNDHPPNYDNLGELRVHTREEIPAHAFRQYPNIHTLSVTSEKGINPHAFDGLDRLEKLVIKDKVGTDVVDNLPNVKEFEGDIGKLDSNVQCKLLEKLANGQVAVQAIPNGNECTCTSAYLDAAAGRMPCSAQHCEHSSCAAIKNNYDAATGQFTPPPPIQRADGSDALRPRVPRVYSAPFQISSQDQEKLHSGTPTTPAPRPDEDDQQQPDRDDGTGQRNPNEPQDLYDQYPSDVDTFGYKKTTPVHDYYQPHTWYESHDNNDESPAKNSEFDDGNAPDETTTTTETYDSFVNDQRGESSSSTASNGDEGQGDGGDTSAIEGGSQNETDTSAPGKRKMNWLPIIVIIAGIVVLLLIGLLFLLLHRRRSNPSYNRAATSEQKQDTEARA</sequence>
<keyword evidence="2" id="KW-0472">Membrane</keyword>
<dbReference type="InterPro" id="IPR032675">
    <property type="entry name" value="LRR_dom_sf"/>
</dbReference>
<feature type="compositionally biased region" description="Polar residues" evidence="1">
    <location>
        <begin position="535"/>
        <end position="555"/>
    </location>
</feature>
<keyword evidence="2" id="KW-0812">Transmembrane</keyword>
<keyword evidence="2" id="KW-1133">Transmembrane helix</keyword>
<feature type="transmembrane region" description="Helical" evidence="2">
    <location>
        <begin position="587"/>
        <end position="610"/>
    </location>
</feature>
<accession>A0A815UCD6</accession>
<feature type="compositionally biased region" description="Basic and acidic residues" evidence="1">
    <location>
        <begin position="503"/>
        <end position="513"/>
    </location>
</feature>
<keyword evidence="3" id="KW-0732">Signal</keyword>
<feature type="region of interest" description="Disordered" evidence="1">
    <location>
        <begin position="426"/>
        <end position="582"/>
    </location>
</feature>
<feature type="chain" id="PRO_5032764077" evidence="3">
    <location>
        <begin position="19"/>
        <end position="635"/>
    </location>
</feature>
<evidence type="ECO:0000256" key="2">
    <source>
        <dbReference type="SAM" id="Phobius"/>
    </source>
</evidence>